<evidence type="ECO:0000256" key="1">
    <source>
        <dbReference type="SAM" id="MobiDB-lite"/>
    </source>
</evidence>
<evidence type="ECO:0000313" key="3">
    <source>
        <dbReference type="Proteomes" id="UP000631181"/>
    </source>
</evidence>
<sequence length="645" mass="72442">MSSSESSFAPDEVSDSESALSVDQQPHQLRTRRSSSRVAAVDTLPDEEFDSKPALLSDFDNGLSIDRGPQVISRENQFGPFDDNVENLSARTLGLYSSLLTEIENDINFSSTKEDEELHNVNQNGAVIWTATEKEVLYNVLDRKGKNGIKEIAAAIGTKSELEVLDHLRLLQQGLQGQHRIGRHVKTIVMGDVPGAAEISEACCAELDEYAQGLRSKEELAAAIAGRTRFGENWNVDSDRAEQLLAANENVALRGDIQLPAGLLNLPTWVKLQQRFFMNFGGSKEDENWVNLVTSRKESPSLSGEALMDFYALTVSITRRLIQSVQFIAMSRIRSQSLHGRERANAVRRKDVKAAMEILNMRPRRENFLLDVARNNELVIEDSRKTKGWKTRELSYNEAEEILNGETDYFRKSETNPMPGAAANDSDWDEEFDDAEAVESDEDPIQRAPSHAQDTTDHLSTTSSEVFSTTSDSDTEFLDLEEEHADTLDREHSRVTELHLWQMLGKPPPPKLEIPIATEEDDKEAFRKPPAERKAPHELVDWRDRVLYRGEWEEFGYEAGDVEEALIENRRKKRRTEQFLSASVVNSEDDESSEDIDTHHPQLGAEEHTRVEPPKYGSAGWEAFLQSFLTPGETQSAGPAGPTTD</sequence>
<feature type="region of interest" description="Disordered" evidence="1">
    <location>
        <begin position="1"/>
        <end position="44"/>
    </location>
</feature>
<dbReference type="GO" id="GO:0042790">
    <property type="term" value="P:nucleolar large rRNA transcription by RNA polymerase I"/>
    <property type="evidence" value="ECO:0007669"/>
    <property type="project" value="InterPro"/>
</dbReference>
<feature type="compositionally biased region" description="Polar residues" evidence="1">
    <location>
        <begin position="16"/>
        <end position="28"/>
    </location>
</feature>
<dbReference type="GO" id="GO:0001181">
    <property type="term" value="F:RNA polymerase I general transcription initiation factor activity"/>
    <property type="evidence" value="ECO:0007669"/>
    <property type="project" value="TreeGrafter"/>
</dbReference>
<dbReference type="SUPFAM" id="SSF46689">
    <property type="entry name" value="Homeodomain-like"/>
    <property type="match status" value="1"/>
</dbReference>
<gene>
    <name evidence="2" type="ORF">PECM_001406</name>
</gene>
<dbReference type="EMBL" id="WIWV01000129">
    <property type="protein sequence ID" value="KAF7713201.1"/>
    <property type="molecule type" value="Genomic_DNA"/>
</dbReference>
<dbReference type="GO" id="GO:0000182">
    <property type="term" value="F:rDNA binding"/>
    <property type="evidence" value="ECO:0007669"/>
    <property type="project" value="TreeGrafter"/>
</dbReference>
<evidence type="ECO:0000313" key="2">
    <source>
        <dbReference type="EMBL" id="KAF7713201.1"/>
    </source>
</evidence>
<dbReference type="OrthoDB" id="2240312at2759"/>
<feature type="compositionally biased region" description="Basic and acidic residues" evidence="1">
    <location>
        <begin position="596"/>
        <end position="613"/>
    </location>
</feature>
<accession>A0A8J8VWW5</accession>
<keyword evidence="3" id="KW-1185">Reference proteome</keyword>
<organism evidence="2 3">
    <name type="scientific">Penicillium ucsense</name>
    <dbReference type="NCBI Taxonomy" id="2839758"/>
    <lineage>
        <taxon>Eukaryota</taxon>
        <taxon>Fungi</taxon>
        <taxon>Dikarya</taxon>
        <taxon>Ascomycota</taxon>
        <taxon>Pezizomycotina</taxon>
        <taxon>Eurotiomycetes</taxon>
        <taxon>Eurotiomycetidae</taxon>
        <taxon>Eurotiales</taxon>
        <taxon>Aspergillaceae</taxon>
        <taxon>Penicillium</taxon>
    </lineage>
</organism>
<dbReference type="PANTHER" id="PTHR28079">
    <property type="entry name" value="RNA POLYMERASE I-SPECIFIC TRANSCRIPTION INITIATION FACTOR RRN5"/>
    <property type="match status" value="1"/>
</dbReference>
<feature type="compositionally biased region" description="Acidic residues" evidence="1">
    <location>
        <begin position="432"/>
        <end position="443"/>
    </location>
</feature>
<comment type="caution">
    <text evidence="2">The sequence shown here is derived from an EMBL/GenBank/DDBJ whole genome shotgun (WGS) entry which is preliminary data.</text>
</comment>
<feature type="region of interest" description="Disordered" evidence="1">
    <location>
        <begin position="570"/>
        <end position="617"/>
    </location>
</feature>
<name>A0A8J8VWW5_9EURO</name>
<keyword evidence="2" id="KW-0238">DNA-binding</keyword>
<dbReference type="PANTHER" id="PTHR28079:SF1">
    <property type="entry name" value="RNA POLYMERASE I-SPECIFIC TRANSCRIPTION INITIATION FACTOR RRN5"/>
    <property type="match status" value="1"/>
</dbReference>
<feature type="compositionally biased region" description="Low complexity" evidence="1">
    <location>
        <begin position="460"/>
        <end position="472"/>
    </location>
</feature>
<dbReference type="GO" id="GO:0000500">
    <property type="term" value="C:RNA polymerase I upstream activating factor complex"/>
    <property type="evidence" value="ECO:0007669"/>
    <property type="project" value="InterPro"/>
</dbReference>
<dbReference type="Proteomes" id="UP000631181">
    <property type="component" value="Unassembled WGS sequence"/>
</dbReference>
<feature type="region of interest" description="Disordered" evidence="1">
    <location>
        <begin position="408"/>
        <end position="427"/>
    </location>
</feature>
<dbReference type="GO" id="GO:0006361">
    <property type="term" value="P:transcription initiation at RNA polymerase I promoter"/>
    <property type="evidence" value="ECO:0007669"/>
    <property type="project" value="TreeGrafter"/>
</dbReference>
<dbReference type="AlphaFoldDB" id="A0A8J8VWW5"/>
<reference evidence="2" key="1">
    <citation type="journal article" date="2020" name="Front. Microbiol.">
        <title>Gene regulatory networks of Penicillium echinulatum 2HH and Penicillium oxalicum 114-2 inferred by a computational biology approach.</title>
        <authorList>
            <person name="Lenz A.R."/>
            <person name="Galan-Vasquez E."/>
            <person name="Balbinot E."/>
            <person name="De Abreu F.P."/>
            <person name="De Oliveira N.S."/>
            <person name="Da Rosa L.O."/>
            <person name="De Avila E Silva S."/>
            <person name="Camassola M."/>
            <person name="Dillon A.J.P."/>
            <person name="Perez-Rueda E."/>
        </authorList>
    </citation>
    <scope>NUCLEOTIDE SEQUENCE</scope>
    <source>
        <strain evidence="2">S1M29</strain>
    </source>
</reference>
<proteinExistence type="predicted"/>
<feature type="region of interest" description="Disordered" evidence="1">
    <location>
        <begin position="432"/>
        <end position="477"/>
    </location>
</feature>
<dbReference type="InterPro" id="IPR009057">
    <property type="entry name" value="Homeodomain-like_sf"/>
</dbReference>
<dbReference type="InterPro" id="IPR039601">
    <property type="entry name" value="Rrn5"/>
</dbReference>
<protein>
    <submittedName>
        <fullName evidence="2">Myb-like DNA-binding domain-containing protein</fullName>
    </submittedName>
</protein>